<evidence type="ECO:0000313" key="2">
    <source>
        <dbReference type="EMBL" id="TQS41576.1"/>
    </source>
</evidence>
<dbReference type="OrthoDB" id="3210767at2"/>
<dbReference type="GO" id="GO:0033194">
    <property type="term" value="P:response to hydroperoxide"/>
    <property type="evidence" value="ECO:0007669"/>
    <property type="project" value="TreeGrafter"/>
</dbReference>
<dbReference type="InParanoid" id="A0A545AJS9"/>
<feature type="region of interest" description="Disordered" evidence="1">
    <location>
        <begin position="1"/>
        <end position="29"/>
    </location>
</feature>
<sequence length="272" mass="28116">MPNAVREKAPLTLLLPPSETKRPGGDGPALEPDTLAFPELLPVRQKLLAAVRDLSGGSPEVALRALGLSAGQRDQLELNASLDSSPTSPALFRYTGVLYDAFDPSALTPAMRKRAASRVVIASALFGAVRGSDPIPAYRLSADARLPGLGTLAALWKPVLGPVLASLPGLVVDLRSGAYAQLAPVPDAVTVRVLYVAPDGSRSVVSHFNKHAKGLLARALATTGANVTTPAQVVRVAAKAGLIAERNGPRGVDVLLYEPPAGTPAAARAART</sequence>
<dbReference type="Pfam" id="PF03883">
    <property type="entry name" value="H2O2_YaaD"/>
    <property type="match status" value="1"/>
</dbReference>
<dbReference type="InterPro" id="IPR005583">
    <property type="entry name" value="YaaA"/>
</dbReference>
<comment type="caution">
    <text evidence="2">The sequence shown here is derived from an EMBL/GenBank/DDBJ whole genome shotgun (WGS) entry which is preliminary data.</text>
</comment>
<organism evidence="2 3">
    <name type="scientific">Cryptosporangium phraense</name>
    <dbReference type="NCBI Taxonomy" id="2593070"/>
    <lineage>
        <taxon>Bacteria</taxon>
        <taxon>Bacillati</taxon>
        <taxon>Actinomycetota</taxon>
        <taxon>Actinomycetes</taxon>
        <taxon>Cryptosporangiales</taxon>
        <taxon>Cryptosporangiaceae</taxon>
        <taxon>Cryptosporangium</taxon>
    </lineage>
</organism>
<keyword evidence="3" id="KW-1185">Reference proteome</keyword>
<dbReference type="PANTHER" id="PTHR30283">
    <property type="entry name" value="PEROXIDE STRESS RESPONSE PROTEIN YAAA"/>
    <property type="match status" value="1"/>
</dbReference>
<accession>A0A545AJS9</accession>
<dbReference type="GO" id="GO:0005829">
    <property type="term" value="C:cytosol"/>
    <property type="evidence" value="ECO:0007669"/>
    <property type="project" value="TreeGrafter"/>
</dbReference>
<dbReference type="Proteomes" id="UP000317982">
    <property type="component" value="Unassembled WGS sequence"/>
</dbReference>
<name>A0A545AJS9_9ACTN</name>
<dbReference type="AlphaFoldDB" id="A0A545AJS9"/>
<dbReference type="PANTHER" id="PTHR30283:SF4">
    <property type="entry name" value="PEROXIDE STRESS RESISTANCE PROTEIN YAAA"/>
    <property type="match status" value="1"/>
</dbReference>
<evidence type="ECO:0000313" key="3">
    <source>
        <dbReference type="Proteomes" id="UP000317982"/>
    </source>
</evidence>
<gene>
    <name evidence="2" type="ORF">FL583_29285</name>
</gene>
<dbReference type="EMBL" id="VIRS01000025">
    <property type="protein sequence ID" value="TQS41576.1"/>
    <property type="molecule type" value="Genomic_DNA"/>
</dbReference>
<reference evidence="2 3" key="1">
    <citation type="submission" date="2019-07" db="EMBL/GenBank/DDBJ databases">
        <title>Cryptosporangium phraense sp. nov., isolated from plant litter.</title>
        <authorList>
            <person name="Suriyachadkun C."/>
        </authorList>
    </citation>
    <scope>NUCLEOTIDE SEQUENCE [LARGE SCALE GENOMIC DNA]</scope>
    <source>
        <strain evidence="2 3">A-T 5661</strain>
    </source>
</reference>
<dbReference type="RefSeq" id="WP_142708080.1">
    <property type="nucleotide sequence ID" value="NZ_VIRS01000025.1"/>
</dbReference>
<proteinExistence type="predicted"/>
<evidence type="ECO:0000256" key="1">
    <source>
        <dbReference type="SAM" id="MobiDB-lite"/>
    </source>
</evidence>
<protein>
    <submittedName>
        <fullName evidence="2">Peroxide stress protein YaaA</fullName>
    </submittedName>
</protein>